<evidence type="ECO:0000256" key="11">
    <source>
        <dbReference type="ARBA" id="ARBA00023306"/>
    </source>
</evidence>
<proteinExistence type="inferred from homology"/>
<evidence type="ECO:0000256" key="9">
    <source>
        <dbReference type="ARBA" id="ARBA00022949"/>
    </source>
</evidence>
<dbReference type="SUPFAM" id="SSF54277">
    <property type="entry name" value="CAD &amp; PB1 domains"/>
    <property type="match status" value="1"/>
</dbReference>
<dbReference type="OrthoDB" id="5868434at2759"/>
<comment type="similarity">
    <text evidence="4">Belongs to the PAR6 family.</text>
</comment>
<evidence type="ECO:0000256" key="4">
    <source>
        <dbReference type="ARBA" id="ARBA00008625"/>
    </source>
</evidence>
<accession>A0A3B3TET4</accession>
<dbReference type="SMART" id="SM00228">
    <property type="entry name" value="PDZ"/>
    <property type="match status" value="1"/>
</dbReference>
<sequence length="355" mass="39513">MNKNRRVANNQVLNTVEVKSKFGAEFRRFSLERSALGHFHEFLVLLQHVHLIPNEDLLVKYADPQGLLLPINNDGNYHKAISSARPLLRLFIQRTEEANQYMFVTDATTWKQRALATVFSQGPKLQKHGVVISQPWDFRPVSSVVDVSVLPEWMRRVRLHRRGSDRPLGFYIRDGTTVRLTPQGPERVPGVFISRVVPGGLAESTGLLGVNDEVLEVNGVPVAGKSLHQVTDMMIANSHNLIVTVMPANQSYNVVRAPAAGSRRSLGTYQNFLLEEEEDEKSELEKEGEESEEEDLVVEAGWGSRPVPRYELHMGLKQSGPVGPSSSLGSLSISDSEQGELEESSLEEEGTVLTL</sequence>
<keyword evidence="6" id="KW-1003">Cell membrane</keyword>
<evidence type="ECO:0000256" key="1">
    <source>
        <dbReference type="ARBA" id="ARBA00004236"/>
    </source>
</evidence>
<dbReference type="STRING" id="1676925.ENSPKIP00000041269"/>
<dbReference type="InterPro" id="IPR036034">
    <property type="entry name" value="PDZ_sf"/>
</dbReference>
<evidence type="ECO:0000256" key="12">
    <source>
        <dbReference type="SAM" id="MobiDB-lite"/>
    </source>
</evidence>
<dbReference type="Gene3D" id="3.10.20.90">
    <property type="entry name" value="Phosphatidylinositol 3-kinase Catalytic Subunit, Chain A, domain 1"/>
    <property type="match status" value="1"/>
</dbReference>
<keyword evidence="8" id="KW-0132">Cell division</keyword>
<evidence type="ECO:0000256" key="5">
    <source>
        <dbReference type="ARBA" id="ARBA00022427"/>
    </source>
</evidence>
<dbReference type="GO" id="GO:0016324">
    <property type="term" value="C:apical plasma membrane"/>
    <property type="evidence" value="ECO:0007669"/>
    <property type="project" value="TreeGrafter"/>
</dbReference>
<dbReference type="AlphaFoldDB" id="A0A3B3TET4"/>
<evidence type="ECO:0000259" key="13">
    <source>
        <dbReference type="PROSITE" id="PS50106"/>
    </source>
</evidence>
<dbReference type="InterPro" id="IPR051741">
    <property type="entry name" value="PAR6_homolog"/>
</dbReference>
<feature type="domain" description="PB1" evidence="14">
    <location>
        <begin position="15"/>
        <end position="95"/>
    </location>
</feature>
<dbReference type="GO" id="GO:0051301">
    <property type="term" value="P:cell division"/>
    <property type="evidence" value="ECO:0007669"/>
    <property type="project" value="UniProtKB-KW"/>
</dbReference>
<evidence type="ECO:0000256" key="10">
    <source>
        <dbReference type="ARBA" id="ARBA00023136"/>
    </source>
</evidence>
<feature type="compositionally biased region" description="Acidic residues" evidence="12">
    <location>
        <begin position="275"/>
        <end position="297"/>
    </location>
</feature>
<dbReference type="InterPro" id="IPR000270">
    <property type="entry name" value="PB1_dom"/>
</dbReference>
<dbReference type="Gene3D" id="2.30.42.10">
    <property type="match status" value="1"/>
</dbReference>
<dbReference type="GeneTree" id="ENSGT00950000183211"/>
<reference evidence="15" key="2">
    <citation type="submission" date="2025-09" db="UniProtKB">
        <authorList>
            <consortium name="Ensembl"/>
        </authorList>
    </citation>
    <scope>IDENTIFICATION</scope>
</reference>
<evidence type="ECO:0000256" key="7">
    <source>
        <dbReference type="ARBA" id="ARBA00022490"/>
    </source>
</evidence>
<dbReference type="SMART" id="SM00666">
    <property type="entry name" value="PB1"/>
    <property type="match status" value="1"/>
</dbReference>
<evidence type="ECO:0000313" key="15">
    <source>
        <dbReference type="Ensembl" id="ENSPKIP00000041269.1"/>
    </source>
</evidence>
<dbReference type="PROSITE" id="PS50106">
    <property type="entry name" value="PDZ"/>
    <property type="match status" value="1"/>
</dbReference>
<keyword evidence="7" id="KW-0963">Cytoplasm</keyword>
<evidence type="ECO:0000259" key="14">
    <source>
        <dbReference type="PROSITE" id="PS51745"/>
    </source>
</evidence>
<dbReference type="GO" id="GO:0005634">
    <property type="term" value="C:nucleus"/>
    <property type="evidence" value="ECO:0007669"/>
    <property type="project" value="TreeGrafter"/>
</dbReference>
<dbReference type="GeneID" id="111839837"/>
<evidence type="ECO:0000256" key="8">
    <source>
        <dbReference type="ARBA" id="ARBA00022618"/>
    </source>
</evidence>
<feature type="compositionally biased region" description="Acidic residues" evidence="12">
    <location>
        <begin position="337"/>
        <end position="355"/>
    </location>
</feature>
<name>A0A3B3TET4_9TELE</name>
<evidence type="ECO:0000256" key="6">
    <source>
        <dbReference type="ARBA" id="ARBA00022475"/>
    </source>
</evidence>
<keyword evidence="11" id="KW-0131">Cell cycle</keyword>
<dbReference type="PANTHER" id="PTHR14102:SF4">
    <property type="entry name" value="PARTITIONING DEFECTIVE 6 HOMOLOG BETA"/>
    <property type="match status" value="1"/>
</dbReference>
<comment type="subcellular location">
    <subcellularLocation>
        <location evidence="2">Cell junction</location>
        <location evidence="2">Tight junction</location>
    </subcellularLocation>
    <subcellularLocation>
        <location evidence="1">Cell membrane</location>
    </subcellularLocation>
    <subcellularLocation>
        <location evidence="3">Cytoplasm</location>
    </subcellularLocation>
</comment>
<keyword evidence="9" id="KW-0965">Cell junction</keyword>
<feature type="domain" description="PDZ" evidence="13">
    <location>
        <begin position="156"/>
        <end position="249"/>
    </location>
</feature>
<keyword evidence="10" id="KW-0472">Membrane</keyword>
<evidence type="ECO:0000256" key="3">
    <source>
        <dbReference type="ARBA" id="ARBA00004496"/>
    </source>
</evidence>
<dbReference type="GO" id="GO:0005938">
    <property type="term" value="C:cell cortex"/>
    <property type="evidence" value="ECO:0007669"/>
    <property type="project" value="TreeGrafter"/>
</dbReference>
<dbReference type="GO" id="GO:0060341">
    <property type="term" value="P:regulation of cellular localization"/>
    <property type="evidence" value="ECO:0007669"/>
    <property type="project" value="TreeGrafter"/>
</dbReference>
<reference evidence="15" key="1">
    <citation type="submission" date="2025-08" db="UniProtKB">
        <authorList>
            <consortium name="Ensembl"/>
        </authorList>
    </citation>
    <scope>IDENTIFICATION</scope>
</reference>
<dbReference type="CDD" id="cd06403">
    <property type="entry name" value="PB1_Par6"/>
    <property type="match status" value="1"/>
</dbReference>
<dbReference type="GO" id="GO:0007163">
    <property type="term" value="P:establishment or maintenance of cell polarity"/>
    <property type="evidence" value="ECO:0007669"/>
    <property type="project" value="TreeGrafter"/>
</dbReference>
<dbReference type="Ensembl" id="ENSPKIT00000022304.1">
    <property type="protein sequence ID" value="ENSPKIP00000041269.1"/>
    <property type="gene ID" value="ENSPKIG00000017891.1"/>
</dbReference>
<dbReference type="PANTHER" id="PTHR14102">
    <property type="entry name" value="PAR-6-RELATED"/>
    <property type="match status" value="1"/>
</dbReference>
<organism evidence="15 16">
    <name type="scientific">Paramormyrops kingsleyae</name>
    <dbReference type="NCBI Taxonomy" id="1676925"/>
    <lineage>
        <taxon>Eukaryota</taxon>
        <taxon>Metazoa</taxon>
        <taxon>Chordata</taxon>
        <taxon>Craniata</taxon>
        <taxon>Vertebrata</taxon>
        <taxon>Euteleostomi</taxon>
        <taxon>Actinopterygii</taxon>
        <taxon>Neopterygii</taxon>
        <taxon>Teleostei</taxon>
        <taxon>Osteoglossocephala</taxon>
        <taxon>Osteoglossomorpha</taxon>
        <taxon>Osteoglossiformes</taxon>
        <taxon>Mormyridae</taxon>
        <taxon>Paramormyrops</taxon>
    </lineage>
</organism>
<feature type="compositionally biased region" description="Low complexity" evidence="12">
    <location>
        <begin position="319"/>
        <end position="336"/>
    </location>
</feature>
<dbReference type="CDD" id="cd06718">
    <property type="entry name" value="PDZ_Par6-like"/>
    <property type="match status" value="1"/>
</dbReference>
<keyword evidence="16" id="KW-1185">Reference proteome</keyword>
<dbReference type="KEGG" id="pki:111839837"/>
<dbReference type="PROSITE" id="PS51745">
    <property type="entry name" value="PB1"/>
    <property type="match status" value="1"/>
</dbReference>
<dbReference type="FunFam" id="3.10.20.90:FF:000031">
    <property type="entry name" value="Partitioning defective 6 homolog alpha"/>
    <property type="match status" value="1"/>
</dbReference>
<evidence type="ECO:0000256" key="2">
    <source>
        <dbReference type="ARBA" id="ARBA00004435"/>
    </source>
</evidence>
<dbReference type="Pfam" id="PF00595">
    <property type="entry name" value="PDZ"/>
    <property type="match status" value="1"/>
</dbReference>
<dbReference type="InterPro" id="IPR053793">
    <property type="entry name" value="PB1-like"/>
</dbReference>
<dbReference type="SUPFAM" id="SSF50156">
    <property type="entry name" value="PDZ domain-like"/>
    <property type="match status" value="1"/>
</dbReference>
<dbReference type="Pfam" id="PF00564">
    <property type="entry name" value="PB1"/>
    <property type="match status" value="1"/>
</dbReference>
<dbReference type="InterPro" id="IPR001478">
    <property type="entry name" value="PDZ"/>
</dbReference>
<evidence type="ECO:0000313" key="16">
    <source>
        <dbReference type="Proteomes" id="UP000261540"/>
    </source>
</evidence>
<dbReference type="Proteomes" id="UP000261540">
    <property type="component" value="Unplaced"/>
</dbReference>
<dbReference type="InterPro" id="IPR034868">
    <property type="entry name" value="PB1_Par6"/>
</dbReference>
<dbReference type="GO" id="GO:0005923">
    <property type="term" value="C:bicellular tight junction"/>
    <property type="evidence" value="ECO:0007669"/>
    <property type="project" value="UniProtKB-SubCell"/>
</dbReference>
<keyword evidence="5" id="KW-0796">Tight junction</keyword>
<feature type="region of interest" description="Disordered" evidence="12">
    <location>
        <begin position="275"/>
        <end position="355"/>
    </location>
</feature>
<dbReference type="GO" id="GO:0007098">
    <property type="term" value="P:centrosome cycle"/>
    <property type="evidence" value="ECO:0007669"/>
    <property type="project" value="TreeGrafter"/>
</dbReference>
<dbReference type="RefSeq" id="XP_023659874.1">
    <property type="nucleotide sequence ID" value="XM_023804106.2"/>
</dbReference>
<protein>
    <submittedName>
        <fullName evidence="15">Partitioning defective 6 homolog beta-like</fullName>
    </submittedName>
</protein>